<feature type="domain" description="Purple acid phosphatase N-terminal" evidence="12">
    <location>
        <begin position="50"/>
        <end position="137"/>
    </location>
</feature>
<comment type="caution">
    <text evidence="13">The sequence shown here is derived from an EMBL/GenBank/DDBJ whole genome shotgun (WGS) entry which is preliminary data.</text>
</comment>
<keyword evidence="8" id="KW-0325">Glycoprotein</keyword>
<dbReference type="Gene3D" id="2.60.40.380">
    <property type="entry name" value="Purple acid phosphatase-like, N-terminal"/>
    <property type="match status" value="1"/>
</dbReference>
<feature type="chain" id="PRO_5013429029" description="Purple acid phosphatase" evidence="9">
    <location>
        <begin position="26"/>
        <end position="455"/>
    </location>
</feature>
<evidence type="ECO:0000313" key="14">
    <source>
        <dbReference type="Proteomes" id="UP000224567"/>
    </source>
</evidence>
<dbReference type="InterPro" id="IPR008963">
    <property type="entry name" value="Purple_acid_Pase-like_N"/>
</dbReference>
<dbReference type="EMBL" id="MLFT02000010">
    <property type="protein sequence ID" value="PHT35443.1"/>
    <property type="molecule type" value="Genomic_DNA"/>
</dbReference>
<comment type="cofactor">
    <cofactor evidence="3">
        <name>Fe cation</name>
        <dbReference type="ChEBI" id="CHEBI:24875"/>
    </cofactor>
</comment>
<evidence type="ECO:0000256" key="1">
    <source>
        <dbReference type="ARBA" id="ARBA00000032"/>
    </source>
</evidence>
<dbReference type="InterPro" id="IPR004843">
    <property type="entry name" value="Calcineurin-like_PHP"/>
</dbReference>
<dbReference type="PANTHER" id="PTHR22953">
    <property type="entry name" value="ACID PHOSPHATASE RELATED"/>
    <property type="match status" value="1"/>
</dbReference>
<dbReference type="Gene3D" id="3.60.21.10">
    <property type="match status" value="1"/>
</dbReference>
<evidence type="ECO:0000313" key="13">
    <source>
        <dbReference type="EMBL" id="PHT35443.1"/>
    </source>
</evidence>
<gene>
    <name evidence="13" type="ORF">CQW23_23143</name>
</gene>
<dbReference type="STRING" id="33114.A0A2G2VR58"/>
<dbReference type="GO" id="GO:0003993">
    <property type="term" value="F:acid phosphatase activity"/>
    <property type="evidence" value="ECO:0007669"/>
    <property type="project" value="UniProtKB-EC"/>
</dbReference>
<dbReference type="PANTHER" id="PTHR22953:SF152">
    <property type="entry name" value="PURPLE ACID PHOSPHATASE"/>
    <property type="match status" value="1"/>
</dbReference>
<reference evidence="14" key="2">
    <citation type="journal article" date="2017" name="J. Anim. Genet.">
        <title>Multiple reference genome sequences of hot pepper reveal the massive evolution of plant disease resistance genes by retroduplication.</title>
        <authorList>
            <person name="Kim S."/>
            <person name="Park J."/>
            <person name="Yeom S.-I."/>
            <person name="Kim Y.-M."/>
            <person name="Seo E."/>
            <person name="Kim K.-T."/>
            <person name="Kim M.-S."/>
            <person name="Lee J.M."/>
            <person name="Cheong K."/>
            <person name="Shin H.-S."/>
            <person name="Kim S.-B."/>
            <person name="Han K."/>
            <person name="Lee J."/>
            <person name="Park M."/>
            <person name="Lee H.-A."/>
            <person name="Lee H.-Y."/>
            <person name="Lee Y."/>
            <person name="Oh S."/>
            <person name="Lee J.H."/>
            <person name="Choi E."/>
            <person name="Choi E."/>
            <person name="Lee S.E."/>
            <person name="Jeon J."/>
            <person name="Kim H."/>
            <person name="Choi G."/>
            <person name="Song H."/>
            <person name="Lee J."/>
            <person name="Lee S.-C."/>
            <person name="Kwon J.-K."/>
            <person name="Lee H.-Y."/>
            <person name="Koo N."/>
            <person name="Hong Y."/>
            <person name="Kim R.W."/>
            <person name="Kang W.-H."/>
            <person name="Huh J.H."/>
            <person name="Kang B.-C."/>
            <person name="Yang T.-J."/>
            <person name="Lee Y.-H."/>
            <person name="Bennetzen J.L."/>
            <person name="Choi D."/>
        </authorList>
    </citation>
    <scope>NUCLEOTIDE SEQUENCE [LARGE SCALE GENOMIC DNA]</scope>
    <source>
        <strain evidence="14">cv. PBC81</strain>
    </source>
</reference>
<organism evidence="13 14">
    <name type="scientific">Capsicum baccatum</name>
    <name type="common">Peruvian pepper</name>
    <dbReference type="NCBI Taxonomy" id="33114"/>
    <lineage>
        <taxon>Eukaryota</taxon>
        <taxon>Viridiplantae</taxon>
        <taxon>Streptophyta</taxon>
        <taxon>Embryophyta</taxon>
        <taxon>Tracheophyta</taxon>
        <taxon>Spermatophyta</taxon>
        <taxon>Magnoliopsida</taxon>
        <taxon>eudicotyledons</taxon>
        <taxon>Gunneridae</taxon>
        <taxon>Pentapetalae</taxon>
        <taxon>asterids</taxon>
        <taxon>lamiids</taxon>
        <taxon>Solanales</taxon>
        <taxon>Solanaceae</taxon>
        <taxon>Solanoideae</taxon>
        <taxon>Capsiceae</taxon>
        <taxon>Capsicum</taxon>
    </lineage>
</organism>
<dbReference type="InterPro" id="IPR025733">
    <property type="entry name" value="PAPs_C"/>
</dbReference>
<feature type="signal peptide" evidence="9">
    <location>
        <begin position="1"/>
        <end position="25"/>
    </location>
</feature>
<dbReference type="SUPFAM" id="SSF56300">
    <property type="entry name" value="Metallo-dependent phosphatases"/>
    <property type="match status" value="1"/>
</dbReference>
<dbReference type="SUPFAM" id="SSF49363">
    <property type="entry name" value="Purple acid phosphatase, N-terminal domain"/>
    <property type="match status" value="1"/>
</dbReference>
<dbReference type="InterPro" id="IPR041792">
    <property type="entry name" value="MPP_PAP"/>
</dbReference>
<dbReference type="Pfam" id="PF16656">
    <property type="entry name" value="Pur_ac_phosph_N"/>
    <property type="match status" value="1"/>
</dbReference>
<evidence type="ECO:0000259" key="12">
    <source>
        <dbReference type="Pfam" id="PF16656"/>
    </source>
</evidence>
<name>A0A2G2VR58_CAPBA</name>
<keyword evidence="14" id="KW-1185">Reference proteome</keyword>
<accession>A0A2G2VR58</accession>
<evidence type="ECO:0000256" key="7">
    <source>
        <dbReference type="ARBA" id="ARBA00022833"/>
    </source>
</evidence>
<dbReference type="OrthoDB" id="45007at2759"/>
<evidence type="ECO:0000256" key="9">
    <source>
        <dbReference type="RuleBase" id="RU361203"/>
    </source>
</evidence>
<dbReference type="AlphaFoldDB" id="A0A2G2VR58"/>
<sequence>MGFMMKILLRHLLSTTLFIAGTVLAGGDYIRPPPRKTLSFPWDQKPSSQPQQVHISLAGDKHMRVTWVTNDGASPSIVEYGTSPEKYSATAQGESTKYSYLLYSSGKIHHTVIGPLQENTTYFYKCGGEGPEFQLKTPPSKFPVTFAVAGDLGQTGWTKSTLDHIDQCKYDVHLLPGDLSYADYLQHRWDTFGQLVQPLASSRPWMVTQGNHEKESIPFLKDGFVSYNSRWKMPFEESGSASNLYYSFDVAGVHFVMLGSYTPYDEYSDQYSWLKADLLKVDRRRTPWLVVLFHVPWYNSNRAHQGEGDDMMSSMEHLLYAAGVDIVFTGHVHAYERTVCLHCLYYFPLIIIKRVYNGKSDRCGAVHITIGDGGNREGLAHWYKQPPPEWSVFREASFGHGELKMVNSTHAYWSWHRNEDDESVQSDQVWLTSLIGSGCNTGGGSPEMRRILMAS</sequence>
<evidence type="ECO:0000256" key="6">
    <source>
        <dbReference type="ARBA" id="ARBA00022801"/>
    </source>
</evidence>
<evidence type="ECO:0000259" key="10">
    <source>
        <dbReference type="Pfam" id="PF00149"/>
    </source>
</evidence>
<dbReference type="CDD" id="cd00839">
    <property type="entry name" value="MPP_PAPs"/>
    <property type="match status" value="1"/>
</dbReference>
<feature type="domain" description="Calcineurin-like phosphoesterase" evidence="10">
    <location>
        <begin position="145"/>
        <end position="335"/>
    </location>
</feature>
<keyword evidence="5 9" id="KW-0732">Signal</keyword>
<dbReference type="Pfam" id="PF14008">
    <property type="entry name" value="Metallophos_C"/>
    <property type="match status" value="1"/>
</dbReference>
<dbReference type="InterPro" id="IPR039331">
    <property type="entry name" value="PAPs-like"/>
</dbReference>
<comment type="catalytic activity">
    <reaction evidence="1 9">
        <text>a phosphate monoester + H2O = an alcohol + phosphate</text>
        <dbReference type="Rhea" id="RHEA:15017"/>
        <dbReference type="ChEBI" id="CHEBI:15377"/>
        <dbReference type="ChEBI" id="CHEBI:30879"/>
        <dbReference type="ChEBI" id="CHEBI:43474"/>
        <dbReference type="ChEBI" id="CHEBI:67140"/>
        <dbReference type="EC" id="3.1.3.2"/>
    </reaction>
</comment>
<keyword evidence="6 9" id="KW-0378">Hydrolase</keyword>
<reference evidence="13 14" key="1">
    <citation type="journal article" date="2017" name="Genome Biol.">
        <title>New reference genome sequences of hot pepper reveal the massive evolution of plant disease-resistance genes by retroduplication.</title>
        <authorList>
            <person name="Kim S."/>
            <person name="Park J."/>
            <person name="Yeom S.I."/>
            <person name="Kim Y.M."/>
            <person name="Seo E."/>
            <person name="Kim K.T."/>
            <person name="Kim M.S."/>
            <person name="Lee J.M."/>
            <person name="Cheong K."/>
            <person name="Shin H.S."/>
            <person name="Kim S.B."/>
            <person name="Han K."/>
            <person name="Lee J."/>
            <person name="Park M."/>
            <person name="Lee H.A."/>
            <person name="Lee H.Y."/>
            <person name="Lee Y."/>
            <person name="Oh S."/>
            <person name="Lee J.H."/>
            <person name="Choi E."/>
            <person name="Choi E."/>
            <person name="Lee S.E."/>
            <person name="Jeon J."/>
            <person name="Kim H."/>
            <person name="Choi G."/>
            <person name="Song H."/>
            <person name="Lee J."/>
            <person name="Lee S.C."/>
            <person name="Kwon J.K."/>
            <person name="Lee H.Y."/>
            <person name="Koo N."/>
            <person name="Hong Y."/>
            <person name="Kim R.W."/>
            <person name="Kang W.H."/>
            <person name="Huh J.H."/>
            <person name="Kang B.C."/>
            <person name="Yang T.J."/>
            <person name="Lee Y.H."/>
            <person name="Bennetzen J.L."/>
            <person name="Choi D."/>
        </authorList>
    </citation>
    <scope>NUCLEOTIDE SEQUENCE [LARGE SCALE GENOMIC DNA]</scope>
    <source>
        <strain evidence="14">cv. PBC81</strain>
    </source>
</reference>
<keyword evidence="7" id="KW-0862">Zinc</keyword>
<comment type="cofactor">
    <cofactor evidence="2">
        <name>Zn(2+)</name>
        <dbReference type="ChEBI" id="CHEBI:29105"/>
    </cofactor>
</comment>
<evidence type="ECO:0000256" key="5">
    <source>
        <dbReference type="ARBA" id="ARBA00022729"/>
    </source>
</evidence>
<dbReference type="GO" id="GO:0046872">
    <property type="term" value="F:metal ion binding"/>
    <property type="evidence" value="ECO:0007669"/>
    <property type="project" value="InterPro"/>
</dbReference>
<evidence type="ECO:0000256" key="4">
    <source>
        <dbReference type="ARBA" id="ARBA00008723"/>
    </source>
</evidence>
<evidence type="ECO:0000256" key="8">
    <source>
        <dbReference type="ARBA" id="ARBA00023180"/>
    </source>
</evidence>
<dbReference type="InterPro" id="IPR015914">
    <property type="entry name" value="PAPs_N"/>
</dbReference>
<dbReference type="EC" id="3.1.3.2" evidence="9"/>
<evidence type="ECO:0000256" key="2">
    <source>
        <dbReference type="ARBA" id="ARBA00001947"/>
    </source>
</evidence>
<evidence type="ECO:0000256" key="3">
    <source>
        <dbReference type="ARBA" id="ARBA00001962"/>
    </source>
</evidence>
<feature type="domain" description="Purple acid phosphatase C-terminal" evidence="11">
    <location>
        <begin position="365"/>
        <end position="424"/>
    </location>
</feature>
<dbReference type="InterPro" id="IPR029052">
    <property type="entry name" value="Metallo-depent_PP-like"/>
</dbReference>
<dbReference type="Proteomes" id="UP000224567">
    <property type="component" value="Unassembled WGS sequence"/>
</dbReference>
<evidence type="ECO:0000259" key="11">
    <source>
        <dbReference type="Pfam" id="PF14008"/>
    </source>
</evidence>
<comment type="similarity">
    <text evidence="4 9">Belongs to the metallophosphoesterase superfamily. Purple acid phosphatase family.</text>
</comment>
<dbReference type="Pfam" id="PF00149">
    <property type="entry name" value="Metallophos"/>
    <property type="match status" value="1"/>
</dbReference>
<protein>
    <recommendedName>
        <fullName evidence="9">Purple acid phosphatase</fullName>
        <ecNumber evidence="9">3.1.3.2</ecNumber>
    </recommendedName>
</protein>
<proteinExistence type="inferred from homology"/>